<keyword evidence="1" id="KW-0732">Signal</keyword>
<organism evidence="2 3">
    <name type="scientific">Microbulbifer okhotskensis</name>
    <dbReference type="NCBI Taxonomy" id="2926617"/>
    <lineage>
        <taxon>Bacteria</taxon>
        <taxon>Pseudomonadati</taxon>
        <taxon>Pseudomonadota</taxon>
        <taxon>Gammaproteobacteria</taxon>
        <taxon>Cellvibrionales</taxon>
        <taxon>Microbulbiferaceae</taxon>
        <taxon>Microbulbifer</taxon>
    </lineage>
</organism>
<dbReference type="Proteomes" id="UP001139028">
    <property type="component" value="Unassembled WGS sequence"/>
</dbReference>
<evidence type="ECO:0000256" key="1">
    <source>
        <dbReference type="SAM" id="SignalP"/>
    </source>
</evidence>
<feature type="signal peptide" evidence="1">
    <location>
        <begin position="1"/>
        <end position="23"/>
    </location>
</feature>
<feature type="chain" id="PRO_5040756111" evidence="1">
    <location>
        <begin position="24"/>
        <end position="204"/>
    </location>
</feature>
<evidence type="ECO:0000313" key="2">
    <source>
        <dbReference type="EMBL" id="MCO1334633.1"/>
    </source>
</evidence>
<keyword evidence="3" id="KW-1185">Reference proteome</keyword>
<proteinExistence type="predicted"/>
<dbReference type="PROSITE" id="PS51257">
    <property type="entry name" value="PROKAR_LIPOPROTEIN"/>
    <property type="match status" value="1"/>
</dbReference>
<reference evidence="2" key="1">
    <citation type="journal article" date="2022" name="Arch. Microbiol.">
        <title>Microbulbifer okhotskensis sp. nov., isolated from a deep bottom sediment of the Okhotsk Sea.</title>
        <authorList>
            <person name="Romanenko L."/>
            <person name="Kurilenko V."/>
            <person name="Otstavnykh N."/>
            <person name="Velansky P."/>
            <person name="Isaeva M."/>
            <person name="Mikhailov V."/>
        </authorList>
    </citation>
    <scope>NUCLEOTIDE SEQUENCE</scope>
    <source>
        <strain evidence="2">OS29</strain>
    </source>
</reference>
<evidence type="ECO:0000313" key="3">
    <source>
        <dbReference type="Proteomes" id="UP001139028"/>
    </source>
</evidence>
<dbReference type="RefSeq" id="WP_252466222.1">
    <property type="nucleotide sequence ID" value="NZ_JALBWM010000033.1"/>
</dbReference>
<dbReference type="Pfam" id="PF10973">
    <property type="entry name" value="DUF2799"/>
    <property type="match status" value="1"/>
</dbReference>
<dbReference type="AlphaFoldDB" id="A0A9X2J4Y3"/>
<dbReference type="EMBL" id="JALBWM010000033">
    <property type="protein sequence ID" value="MCO1334633.1"/>
    <property type="molecule type" value="Genomic_DNA"/>
</dbReference>
<accession>A0A9X2J4Y3</accession>
<dbReference type="InterPro" id="IPR021242">
    <property type="entry name" value="DUF2799"/>
</dbReference>
<name>A0A9X2J4Y3_9GAMM</name>
<comment type="caution">
    <text evidence="2">The sequence shown here is derived from an EMBL/GenBank/DDBJ whole genome shotgun (WGS) entry which is preliminary data.</text>
</comment>
<gene>
    <name evidence="2" type="ORF">MO867_09805</name>
</gene>
<sequence length="204" mass="24046">MFARKNCFFLIALLLGLSGCAVISEEECRVGLWYERGLQDGARGRPQSQVYDIARECQNYDMPMDSEAWLQGHEEGVETFCTAENGYDQGRRGRNYQGVCTGPAADLFLLNYERGLAEYRVEQHYQSLLWRRDSLQRELLSLRHAYRNSDSEVQLRALHFQRSRLRWELQMLDMELHRYGLFGSRYSTSGFYPRGFFSARLFYW</sequence>
<protein>
    <submittedName>
        <fullName evidence="2">DUF2799 domain-containing protein</fullName>
    </submittedName>
</protein>